<feature type="compositionally biased region" description="Basic residues" evidence="1">
    <location>
        <begin position="215"/>
        <end position="227"/>
    </location>
</feature>
<protein>
    <submittedName>
        <fullName evidence="2">Nitrogen fixation protein</fullName>
    </submittedName>
</protein>
<dbReference type="Proteomes" id="UP000256748">
    <property type="component" value="Unassembled WGS sequence"/>
</dbReference>
<feature type="region of interest" description="Disordered" evidence="1">
    <location>
        <begin position="274"/>
        <end position="297"/>
    </location>
</feature>
<feature type="region of interest" description="Disordered" evidence="1">
    <location>
        <begin position="213"/>
        <end position="235"/>
    </location>
</feature>
<proteinExistence type="predicted"/>
<comment type="caution">
    <text evidence="2">The sequence shown here is derived from an EMBL/GenBank/DDBJ whole genome shotgun (WGS) entry which is preliminary data.</text>
</comment>
<dbReference type="EMBL" id="NAOO01000046">
    <property type="protein sequence ID" value="RFB81675.1"/>
    <property type="molecule type" value="Genomic_DNA"/>
</dbReference>
<feature type="compositionally biased region" description="Low complexity" evidence="1">
    <location>
        <begin position="286"/>
        <end position="295"/>
    </location>
</feature>
<reference evidence="2 3" key="1">
    <citation type="submission" date="2017-03" db="EMBL/GenBank/DDBJ databases">
        <title>Genome analysis of Rhizobial strains effectives or ineffectives for nitrogen fixation isolated from bean seeds.</title>
        <authorList>
            <person name="Peralta H."/>
            <person name="Aguilar-Vera A."/>
            <person name="Mora Y."/>
            <person name="Vargas-Lagunas C."/>
            <person name="Girard L."/>
            <person name="Mora J."/>
        </authorList>
    </citation>
    <scope>NUCLEOTIDE SEQUENCE [LARGE SCALE GENOMIC DNA]</scope>
    <source>
        <strain evidence="2 3">CCGM5</strain>
    </source>
</reference>
<accession>A0A3E1AXM4</accession>
<gene>
    <name evidence="2" type="ORF">B5K10_32955</name>
</gene>
<dbReference type="RefSeq" id="WP_116276685.1">
    <property type="nucleotide sequence ID" value="NZ_KZ859532.1"/>
</dbReference>
<evidence type="ECO:0000313" key="2">
    <source>
        <dbReference type="EMBL" id="RFB81675.1"/>
    </source>
</evidence>
<name>A0A3E1AXM4_RHILT</name>
<dbReference type="AlphaFoldDB" id="A0A3E1AXM4"/>
<organism evidence="2 3">
    <name type="scientific">Rhizobium leguminosarum bv. trifolii</name>
    <dbReference type="NCBI Taxonomy" id="386"/>
    <lineage>
        <taxon>Bacteria</taxon>
        <taxon>Pseudomonadati</taxon>
        <taxon>Pseudomonadota</taxon>
        <taxon>Alphaproteobacteria</taxon>
        <taxon>Hyphomicrobiales</taxon>
        <taxon>Rhizobiaceae</taxon>
        <taxon>Rhizobium/Agrobacterium group</taxon>
        <taxon>Rhizobium</taxon>
    </lineage>
</organism>
<sequence>MWNYSETVMISLFNQKNDGMQENPVIETGAADGRGPELIIGVDPKVEAFPVTPSSLRGNPATASSSALAELITRKPADKAPRTVRQETAGFLDCLLPEKNVCSSTDYPEAAKFRGGHPGKDHEGDAPSSNSSVPMKGERRSVRVKKLDFMTKSLTSLGLAVAGRHSSKPSKTCQGFIQYWSSKASFRQKRTIRPPQQKSEALRSWQGRTRCCSRQSRRAGSKNRRRLQQFSSQRQARLTTHLVKPPRRIQPLETARAQSVPSFLLMAAMRHYRRQQDRATRHRTTPARAGRPRPANNSMYKTLMHYHRVPSAEIDP</sequence>
<feature type="region of interest" description="Disordered" evidence="1">
    <location>
        <begin position="112"/>
        <end position="140"/>
    </location>
</feature>
<evidence type="ECO:0000313" key="3">
    <source>
        <dbReference type="Proteomes" id="UP000256748"/>
    </source>
</evidence>
<evidence type="ECO:0000256" key="1">
    <source>
        <dbReference type="SAM" id="MobiDB-lite"/>
    </source>
</evidence>